<protein>
    <submittedName>
        <fullName evidence="2">Uncharacterized protein</fullName>
    </submittedName>
</protein>
<feature type="compositionally biased region" description="Polar residues" evidence="1">
    <location>
        <begin position="112"/>
        <end position="126"/>
    </location>
</feature>
<comment type="caution">
    <text evidence="2">The sequence shown here is derived from an EMBL/GenBank/DDBJ whole genome shotgun (WGS) entry which is preliminary data.</text>
</comment>
<dbReference type="AlphaFoldDB" id="A0A8H3BAU0"/>
<feature type="region of interest" description="Disordered" evidence="1">
    <location>
        <begin position="36"/>
        <end position="126"/>
    </location>
</feature>
<organism evidence="2 3">
    <name type="scientific">Rhizoctonia solani</name>
    <dbReference type="NCBI Taxonomy" id="456999"/>
    <lineage>
        <taxon>Eukaryota</taxon>
        <taxon>Fungi</taxon>
        <taxon>Dikarya</taxon>
        <taxon>Basidiomycota</taxon>
        <taxon>Agaricomycotina</taxon>
        <taxon>Agaricomycetes</taxon>
        <taxon>Cantharellales</taxon>
        <taxon>Ceratobasidiaceae</taxon>
        <taxon>Rhizoctonia</taxon>
    </lineage>
</organism>
<feature type="region of interest" description="Disordered" evidence="1">
    <location>
        <begin position="553"/>
        <end position="572"/>
    </location>
</feature>
<gene>
    <name evidence="2" type="ORF">RDB_LOCUS49947</name>
</gene>
<reference evidence="2" key="1">
    <citation type="submission" date="2021-01" db="EMBL/GenBank/DDBJ databases">
        <authorList>
            <person name="Kaushik A."/>
        </authorList>
    </citation>
    <scope>NUCLEOTIDE SEQUENCE</scope>
    <source>
        <strain evidence="2">AG6-10EEA</strain>
    </source>
</reference>
<evidence type="ECO:0000313" key="2">
    <source>
        <dbReference type="EMBL" id="CAE6451116.1"/>
    </source>
</evidence>
<proteinExistence type="predicted"/>
<dbReference type="Proteomes" id="UP000663853">
    <property type="component" value="Unassembled WGS sequence"/>
</dbReference>
<accession>A0A8H3BAU0</accession>
<evidence type="ECO:0000313" key="3">
    <source>
        <dbReference type="Proteomes" id="UP000663853"/>
    </source>
</evidence>
<dbReference type="EMBL" id="CAJMXA010001097">
    <property type="protein sequence ID" value="CAE6451116.1"/>
    <property type="molecule type" value="Genomic_DNA"/>
</dbReference>
<sequence length="669" mass="74060">MSTPEAVFDFSQCAAGLADAATLLADAARHLSEAARAMSHGLQPELRVPHKLSLDEATSSECKSIKNRDYSDSEGANTGNNVQRPDSRIGRSDDLDPPAAPLAEKDQLAPYSESNPSPSREATTVTQDEFHSAILSPGRYYVVLEEEFDTLPLITAYASLCRKTLCCMPFIEESQSWRVLASLDGCSPQLLTPNTKTHRTASSISNSFLVWGFLNVEKEQLACVQDAVLSTHHTCAIVTPQEYQRPSFKAYLASLGFIEHPSAALINSFDGTSLLSSPRTNVQAVLHDSRYRSNIFNLYRTFLRCYSFPPRHIWWAKTRVAQLANSFAARILLHGREVDGSPRFKPDGRMIPVDQESISKFGLESTALLGLLQKDTARLPYSTSPICNPAAPSGPATLRTGTPVSTTAEKWYLILQEDFDAIPFICYQAERNPKAVCFISYGSTAEPYKSILELMVQRSVLRPGHSTDGTNKGLSTFNSLESAVLLLRGTKAISASHNSLDPKVDIVIYWGIPPEPHFTNNMNTLEATRTYVLISSVDDFMTRRQVTTRDGMKEYPGSVQMNSIGPTAPLDPYRDQTRRAMEIISGKIPKKIYNDQLGKWVKTDRSVSVRKSVIRANQFAARVLLHGETEDGSVLYPPVNKRPAVKRKQLAKCGLQPYVDEGLMWVGND</sequence>
<feature type="compositionally biased region" description="Polar residues" evidence="1">
    <location>
        <begin position="74"/>
        <end position="84"/>
    </location>
</feature>
<evidence type="ECO:0000256" key="1">
    <source>
        <dbReference type="SAM" id="MobiDB-lite"/>
    </source>
</evidence>
<feature type="compositionally biased region" description="Basic and acidic residues" evidence="1">
    <location>
        <begin position="85"/>
        <end position="94"/>
    </location>
</feature>
<name>A0A8H3BAU0_9AGAM</name>